<accession>A0A9Y2L1T8</accession>
<organism evidence="2 3">
    <name type="scientific">Parasedimentitalea psychrophila</name>
    <dbReference type="NCBI Taxonomy" id="2997337"/>
    <lineage>
        <taxon>Bacteria</taxon>
        <taxon>Pseudomonadati</taxon>
        <taxon>Pseudomonadota</taxon>
        <taxon>Alphaproteobacteria</taxon>
        <taxon>Rhodobacterales</taxon>
        <taxon>Paracoccaceae</taxon>
        <taxon>Parasedimentitalea</taxon>
    </lineage>
</organism>
<gene>
    <name evidence="2" type="ORF">QPJ95_05710</name>
</gene>
<dbReference type="KEGG" id="ppso:QPJ95_05710"/>
<dbReference type="RefSeq" id="WP_270919357.1">
    <property type="nucleotide sequence ID" value="NZ_CP127247.1"/>
</dbReference>
<reference evidence="2 3" key="1">
    <citation type="submission" date="2023-06" db="EMBL/GenBank/DDBJ databases">
        <title>Parasedimentitalea psychrophila sp. nov., a psychrophilic bacterium isolated from deep-sea sediment.</title>
        <authorList>
            <person name="Li A."/>
        </authorList>
    </citation>
    <scope>NUCLEOTIDE SEQUENCE [LARGE SCALE GENOMIC DNA]</scope>
    <source>
        <strain evidence="2 3">QS115</strain>
    </source>
</reference>
<keyword evidence="1" id="KW-0472">Membrane</keyword>
<feature type="transmembrane region" description="Helical" evidence="1">
    <location>
        <begin position="62"/>
        <end position="88"/>
    </location>
</feature>
<feature type="transmembrane region" description="Helical" evidence="1">
    <location>
        <begin position="7"/>
        <end position="29"/>
    </location>
</feature>
<name>A0A9Y2L1T8_9RHOB</name>
<keyword evidence="1" id="KW-1133">Transmembrane helix</keyword>
<evidence type="ECO:0000313" key="2">
    <source>
        <dbReference type="EMBL" id="WIY26410.1"/>
    </source>
</evidence>
<keyword evidence="1" id="KW-0812">Transmembrane</keyword>
<evidence type="ECO:0000256" key="1">
    <source>
        <dbReference type="SAM" id="Phobius"/>
    </source>
</evidence>
<feature type="transmembrane region" description="Helical" evidence="1">
    <location>
        <begin position="137"/>
        <end position="157"/>
    </location>
</feature>
<dbReference type="Proteomes" id="UP001238334">
    <property type="component" value="Chromosome"/>
</dbReference>
<dbReference type="AlphaFoldDB" id="A0A9Y2L1T8"/>
<evidence type="ECO:0000313" key="3">
    <source>
        <dbReference type="Proteomes" id="UP001238334"/>
    </source>
</evidence>
<protein>
    <submittedName>
        <fullName evidence="2">Rod shape-determining protein MreD</fullName>
    </submittedName>
</protein>
<sequence length="179" mass="19657">MANTSPAHVWIMRAAFPALALLIMFFHLLPLDTVPRKWAPPDLLVASALAWSLRRPDYLPTVLLAVTLLLADLMFQRPPGLLALLVLLACEYLKPRALSHRDTGFAAEWLSVSLVLTAITVLNRMALALVGVQQAPFGLILIQMILTIAAYPLVVLVSQSILGVRRMSSTELETLGIRL</sequence>
<keyword evidence="3" id="KW-1185">Reference proteome</keyword>
<proteinExistence type="predicted"/>
<dbReference type="EMBL" id="CP127247">
    <property type="protein sequence ID" value="WIY26410.1"/>
    <property type="molecule type" value="Genomic_DNA"/>
</dbReference>
<feature type="transmembrane region" description="Helical" evidence="1">
    <location>
        <begin position="109"/>
        <end position="131"/>
    </location>
</feature>